<sequence>MEVGLAARVFSGGSRQLARRWDQPSYCWIGGLATLSRILVILWFLTSSSYVLQCPIMDSSHFSDVSIDFLTPSTASPPCMPATITTMLDYHSKSSFGCPSLSWTCTSCATVHYYYLSLPFRRPSLLRGKERRHPSRP</sequence>
<keyword evidence="3" id="KW-1185">Reference proteome</keyword>
<dbReference type="HOGENOM" id="CLU_1865262_0_0_1"/>
<dbReference type="Proteomes" id="UP000027222">
    <property type="component" value="Unassembled WGS sequence"/>
</dbReference>
<evidence type="ECO:0000256" key="1">
    <source>
        <dbReference type="SAM" id="Phobius"/>
    </source>
</evidence>
<organism evidence="2 3">
    <name type="scientific">Galerina marginata (strain CBS 339.88)</name>
    <dbReference type="NCBI Taxonomy" id="685588"/>
    <lineage>
        <taxon>Eukaryota</taxon>
        <taxon>Fungi</taxon>
        <taxon>Dikarya</taxon>
        <taxon>Basidiomycota</taxon>
        <taxon>Agaricomycotina</taxon>
        <taxon>Agaricomycetes</taxon>
        <taxon>Agaricomycetidae</taxon>
        <taxon>Agaricales</taxon>
        <taxon>Agaricineae</taxon>
        <taxon>Strophariaceae</taxon>
        <taxon>Galerina</taxon>
    </lineage>
</organism>
<keyword evidence="1" id="KW-1133">Transmembrane helix</keyword>
<dbReference type="AlphaFoldDB" id="A0A067SJ26"/>
<keyword evidence="1" id="KW-0472">Membrane</keyword>
<accession>A0A067SJ26</accession>
<keyword evidence="1" id="KW-0812">Transmembrane</keyword>
<dbReference type="EMBL" id="KL142420">
    <property type="protein sequence ID" value="KDR66783.1"/>
    <property type="molecule type" value="Genomic_DNA"/>
</dbReference>
<gene>
    <name evidence="2" type="ORF">GALMADRAFT_1140625</name>
</gene>
<evidence type="ECO:0000313" key="2">
    <source>
        <dbReference type="EMBL" id="KDR66783.1"/>
    </source>
</evidence>
<feature type="transmembrane region" description="Helical" evidence="1">
    <location>
        <begin position="25"/>
        <end position="45"/>
    </location>
</feature>
<protein>
    <submittedName>
        <fullName evidence="2">Uncharacterized protein</fullName>
    </submittedName>
</protein>
<evidence type="ECO:0000313" key="3">
    <source>
        <dbReference type="Proteomes" id="UP000027222"/>
    </source>
</evidence>
<proteinExistence type="predicted"/>
<name>A0A067SJ26_GALM3</name>
<reference evidence="3" key="1">
    <citation type="journal article" date="2014" name="Proc. Natl. Acad. Sci. U.S.A.">
        <title>Extensive sampling of basidiomycete genomes demonstrates inadequacy of the white-rot/brown-rot paradigm for wood decay fungi.</title>
        <authorList>
            <person name="Riley R."/>
            <person name="Salamov A.A."/>
            <person name="Brown D.W."/>
            <person name="Nagy L.G."/>
            <person name="Floudas D."/>
            <person name="Held B.W."/>
            <person name="Levasseur A."/>
            <person name="Lombard V."/>
            <person name="Morin E."/>
            <person name="Otillar R."/>
            <person name="Lindquist E.A."/>
            <person name="Sun H."/>
            <person name="LaButti K.M."/>
            <person name="Schmutz J."/>
            <person name="Jabbour D."/>
            <person name="Luo H."/>
            <person name="Baker S.E."/>
            <person name="Pisabarro A.G."/>
            <person name="Walton J.D."/>
            <person name="Blanchette R.A."/>
            <person name="Henrissat B."/>
            <person name="Martin F."/>
            <person name="Cullen D."/>
            <person name="Hibbett D.S."/>
            <person name="Grigoriev I.V."/>
        </authorList>
    </citation>
    <scope>NUCLEOTIDE SEQUENCE [LARGE SCALE GENOMIC DNA]</scope>
    <source>
        <strain evidence="3">CBS 339.88</strain>
    </source>
</reference>